<reference evidence="2 3" key="1">
    <citation type="journal article" date="2021" name="Arch. Microbiol.">
        <title>Harenicola maris gen. nov., sp. nov. isolated from the Sea of Japan shallow sediments.</title>
        <authorList>
            <person name="Romanenko L.A."/>
            <person name="Kurilenko V.V."/>
            <person name="Chernysheva N.Y."/>
            <person name="Tekutyeva L.A."/>
            <person name="Velansky P.V."/>
            <person name="Svetashev V.I."/>
            <person name="Isaeva M.P."/>
        </authorList>
    </citation>
    <scope>NUCLEOTIDE SEQUENCE [LARGE SCALE GENOMIC DNA]</scope>
    <source>
        <strain evidence="2 3">KMM 3653</strain>
    </source>
</reference>
<dbReference type="GO" id="GO:0009236">
    <property type="term" value="P:cobalamin biosynthetic process"/>
    <property type="evidence" value="ECO:0007669"/>
    <property type="project" value="InterPro"/>
</dbReference>
<dbReference type="AlphaFoldDB" id="A0AAP2CLR8"/>
<dbReference type="Pfam" id="PF01890">
    <property type="entry name" value="CbiG_C"/>
    <property type="match status" value="1"/>
</dbReference>
<keyword evidence="3" id="KW-1185">Reference proteome</keyword>
<evidence type="ECO:0000259" key="1">
    <source>
        <dbReference type="Pfam" id="PF01890"/>
    </source>
</evidence>
<comment type="caution">
    <text evidence="2">The sequence shown here is derived from an EMBL/GenBank/DDBJ whole genome shotgun (WGS) entry which is preliminary data.</text>
</comment>
<name>A0AAP2CLR8_9RHOB</name>
<dbReference type="RefSeq" id="WP_327792064.1">
    <property type="nucleotide sequence ID" value="NZ_JADQAZ010000001.1"/>
</dbReference>
<dbReference type="SUPFAM" id="SSF159664">
    <property type="entry name" value="CobE/GbiG C-terminal domain-like"/>
    <property type="match status" value="1"/>
</dbReference>
<dbReference type="EMBL" id="JADQAZ010000001">
    <property type="protein sequence ID" value="MBT0955845.1"/>
    <property type="molecule type" value="Genomic_DNA"/>
</dbReference>
<proteinExistence type="predicted"/>
<evidence type="ECO:0000313" key="3">
    <source>
        <dbReference type="Proteomes" id="UP001315686"/>
    </source>
</evidence>
<dbReference type="Gene3D" id="3.30.420.180">
    <property type="entry name" value="CobE/GbiG C-terminal domain"/>
    <property type="match status" value="1"/>
</dbReference>
<protein>
    <submittedName>
        <fullName evidence="2">Cobalamin biosynthesis protein</fullName>
    </submittedName>
</protein>
<organism evidence="2 3">
    <name type="scientific">Harenicola maris</name>
    <dbReference type="NCBI Taxonomy" id="2841044"/>
    <lineage>
        <taxon>Bacteria</taxon>
        <taxon>Pseudomonadati</taxon>
        <taxon>Pseudomonadota</taxon>
        <taxon>Alphaproteobacteria</taxon>
        <taxon>Rhodobacterales</taxon>
        <taxon>Paracoccaceae</taxon>
        <taxon>Harenicola</taxon>
    </lineage>
</organism>
<gene>
    <name evidence="2" type="ORF">IV417_00480</name>
</gene>
<accession>A0AAP2CLR8</accession>
<evidence type="ECO:0000313" key="2">
    <source>
        <dbReference type="EMBL" id="MBT0955845.1"/>
    </source>
</evidence>
<dbReference type="InterPro" id="IPR036518">
    <property type="entry name" value="CobE/GbiG_C_sf"/>
</dbReference>
<dbReference type="Proteomes" id="UP001315686">
    <property type="component" value="Unassembled WGS sequence"/>
</dbReference>
<feature type="domain" description="CobE/GbiG C-terminal" evidence="1">
    <location>
        <begin position="7"/>
        <end position="122"/>
    </location>
</feature>
<sequence>MERHSMIAGLGFRGQASAGDLAAALQATAVPLASLTALATVESKVQAAPLRALAETLSLPVIGVPQAVLKGTPTPTHSPRAMEMFGTGSLAEAAALHAAGPMATLIAPRSTCPGGMATAAVATPRPQTESPSQ</sequence>
<dbReference type="InterPro" id="IPR002750">
    <property type="entry name" value="CobE/GbiG_C"/>
</dbReference>